<protein>
    <submittedName>
        <fullName evidence="1">Uncharacterized protein</fullName>
    </submittedName>
</protein>
<dbReference type="EMBL" id="CAJJDN010000008">
    <property type="protein sequence ID" value="CAD8054390.1"/>
    <property type="molecule type" value="Genomic_DNA"/>
</dbReference>
<gene>
    <name evidence="1" type="ORF">PSON_ATCC_30995.1.T0080272</name>
</gene>
<accession>A0A8S1KFR1</accession>
<reference evidence="1" key="1">
    <citation type="submission" date="2021-01" db="EMBL/GenBank/DDBJ databases">
        <authorList>
            <consortium name="Genoscope - CEA"/>
            <person name="William W."/>
        </authorList>
    </citation>
    <scope>NUCLEOTIDE SEQUENCE</scope>
</reference>
<dbReference type="OrthoDB" id="291091at2759"/>
<organism evidence="1 2">
    <name type="scientific">Paramecium sonneborni</name>
    <dbReference type="NCBI Taxonomy" id="65129"/>
    <lineage>
        <taxon>Eukaryota</taxon>
        <taxon>Sar</taxon>
        <taxon>Alveolata</taxon>
        <taxon>Ciliophora</taxon>
        <taxon>Intramacronucleata</taxon>
        <taxon>Oligohymenophorea</taxon>
        <taxon>Peniculida</taxon>
        <taxon>Parameciidae</taxon>
        <taxon>Paramecium</taxon>
    </lineage>
</organism>
<dbReference type="AlphaFoldDB" id="A0A8S1KFR1"/>
<sequence length="123" mass="15079">MYEVQIEQEQTVVIRETNKKREQFRYDLRRKALNEQFKKKRTPTKELDMLNLLKKLRNNESELCRVLRLMQDAKLEENEDIELFLHELLQESSNEDIRQQCKSLINLKFCCIPQHQMKNRQQQ</sequence>
<name>A0A8S1KFR1_9CILI</name>
<dbReference type="Proteomes" id="UP000692954">
    <property type="component" value="Unassembled WGS sequence"/>
</dbReference>
<keyword evidence="2" id="KW-1185">Reference proteome</keyword>
<comment type="caution">
    <text evidence="1">The sequence shown here is derived from an EMBL/GenBank/DDBJ whole genome shotgun (WGS) entry which is preliminary data.</text>
</comment>
<evidence type="ECO:0000313" key="2">
    <source>
        <dbReference type="Proteomes" id="UP000692954"/>
    </source>
</evidence>
<proteinExistence type="predicted"/>
<evidence type="ECO:0000313" key="1">
    <source>
        <dbReference type="EMBL" id="CAD8054390.1"/>
    </source>
</evidence>